<gene>
    <name evidence="1" type="ORF">PALFYP105_04097</name>
</gene>
<dbReference type="Gene3D" id="3.40.630.30">
    <property type="match status" value="1"/>
</dbReference>
<proteinExistence type="predicted"/>
<dbReference type="InterPro" id="IPR016181">
    <property type="entry name" value="Acyl_CoA_acyltransferase"/>
</dbReference>
<organism evidence="1">
    <name type="scientific">Enterobacter agglomerans</name>
    <name type="common">Erwinia herbicola</name>
    <name type="synonym">Pantoea agglomerans</name>
    <dbReference type="NCBI Taxonomy" id="549"/>
    <lineage>
        <taxon>Bacteria</taxon>
        <taxon>Pseudomonadati</taxon>
        <taxon>Pseudomonadota</taxon>
        <taxon>Gammaproteobacteria</taxon>
        <taxon>Enterobacterales</taxon>
        <taxon>Erwiniaceae</taxon>
        <taxon>Pantoea</taxon>
        <taxon>Pantoea agglomerans group</taxon>
    </lineage>
</organism>
<evidence type="ECO:0000313" key="1">
    <source>
        <dbReference type="EMBL" id="VYU39298.1"/>
    </source>
</evidence>
<sequence>MIELYSRGIKLDDLQFITDELKEGARAGHYAKELLDPVSFNGLVESLRKTISMIESGTEMADYIYILAELHTDKPVGYIWFQTQAAPNGFLFLEIKAFGVGAKFRGDGIASQFLSDFLHLFAKHPLEARCFSSSSQMADMLKRRGFTLDTVLPSGTQVLIRRPLL</sequence>
<accession>A0A6N3EHP7</accession>
<protein>
    <recommendedName>
        <fullName evidence="2">N-acetyltransferase domain-containing protein</fullName>
    </recommendedName>
</protein>
<reference evidence="1" key="1">
    <citation type="submission" date="2019-11" db="EMBL/GenBank/DDBJ databases">
        <authorList>
            <person name="Feng L."/>
        </authorList>
    </citation>
    <scope>NUCLEOTIDE SEQUENCE</scope>
    <source>
        <strain evidence="1">PagglomeransLFYP105</strain>
    </source>
</reference>
<evidence type="ECO:0008006" key="2">
    <source>
        <dbReference type="Google" id="ProtNLM"/>
    </source>
</evidence>
<dbReference type="AlphaFoldDB" id="A0A6N3EHP7"/>
<dbReference type="SUPFAM" id="SSF55729">
    <property type="entry name" value="Acyl-CoA N-acyltransferases (Nat)"/>
    <property type="match status" value="1"/>
</dbReference>
<name>A0A6N3EHP7_ENTAG</name>
<dbReference type="EMBL" id="CACRUS010000010">
    <property type="protein sequence ID" value="VYU39298.1"/>
    <property type="molecule type" value="Genomic_DNA"/>
</dbReference>